<evidence type="ECO:0000313" key="2">
    <source>
        <dbReference type="EMBL" id="SDE32761.1"/>
    </source>
</evidence>
<evidence type="ECO:0000256" key="1">
    <source>
        <dbReference type="SAM" id="SignalP"/>
    </source>
</evidence>
<dbReference type="EMBL" id="FNAS01000007">
    <property type="protein sequence ID" value="SDE32761.1"/>
    <property type="molecule type" value="Genomic_DNA"/>
</dbReference>
<accession>A0A1G7C0C2</accession>
<organism evidence="2 3">
    <name type="scientific">Riemerella columbipharyngis</name>
    <dbReference type="NCBI Taxonomy" id="1071918"/>
    <lineage>
        <taxon>Bacteria</taxon>
        <taxon>Pseudomonadati</taxon>
        <taxon>Bacteroidota</taxon>
        <taxon>Flavobacteriia</taxon>
        <taxon>Flavobacteriales</taxon>
        <taxon>Weeksellaceae</taxon>
        <taxon>Riemerella</taxon>
    </lineage>
</organism>
<protein>
    <submittedName>
        <fullName evidence="2">Uncharacterized protein</fullName>
    </submittedName>
</protein>
<sequence>MKKIAFIFICLLFGFANAQNLDVYYQLTMKPNAKDRTYVEKDLFVLSIRGGGLYIL</sequence>
<keyword evidence="1" id="KW-0732">Signal</keyword>
<feature type="chain" id="PRO_5011489259" evidence="1">
    <location>
        <begin position="19"/>
        <end position="56"/>
    </location>
</feature>
<proteinExistence type="predicted"/>
<reference evidence="2 3" key="1">
    <citation type="submission" date="2016-10" db="EMBL/GenBank/DDBJ databases">
        <authorList>
            <person name="de Groot N.N."/>
        </authorList>
    </citation>
    <scope>NUCLEOTIDE SEQUENCE [LARGE SCALE GENOMIC DNA]</scope>
    <source>
        <strain evidence="2 3">DSM 24015</strain>
    </source>
</reference>
<dbReference type="STRING" id="1071918.SAMN05421544_10715"/>
<name>A0A1G7C0C2_9FLAO</name>
<evidence type="ECO:0000313" key="3">
    <source>
        <dbReference type="Proteomes" id="UP000198517"/>
    </source>
</evidence>
<keyword evidence="3" id="KW-1185">Reference proteome</keyword>
<feature type="signal peptide" evidence="1">
    <location>
        <begin position="1"/>
        <end position="18"/>
    </location>
</feature>
<gene>
    <name evidence="2" type="ORF">SAMN05421544_10715</name>
</gene>
<dbReference type="AlphaFoldDB" id="A0A1G7C0C2"/>
<dbReference type="RefSeq" id="WP_176763251.1">
    <property type="nucleotide sequence ID" value="NZ_FNAS01000007.1"/>
</dbReference>
<dbReference type="Proteomes" id="UP000198517">
    <property type="component" value="Unassembled WGS sequence"/>
</dbReference>